<dbReference type="EMBL" id="HBUE01069019">
    <property type="protein sequence ID" value="CAG6471976.1"/>
    <property type="molecule type" value="Transcribed_RNA"/>
</dbReference>
<proteinExistence type="predicted"/>
<reference evidence="2" key="1">
    <citation type="submission" date="2021-05" db="EMBL/GenBank/DDBJ databases">
        <authorList>
            <person name="Alioto T."/>
            <person name="Alioto T."/>
            <person name="Gomez Garrido J."/>
        </authorList>
    </citation>
    <scope>NUCLEOTIDE SEQUENCE</scope>
</reference>
<organism evidence="2">
    <name type="scientific">Culex pipiens</name>
    <name type="common">House mosquito</name>
    <dbReference type="NCBI Taxonomy" id="7175"/>
    <lineage>
        <taxon>Eukaryota</taxon>
        <taxon>Metazoa</taxon>
        <taxon>Ecdysozoa</taxon>
        <taxon>Arthropoda</taxon>
        <taxon>Hexapoda</taxon>
        <taxon>Insecta</taxon>
        <taxon>Pterygota</taxon>
        <taxon>Neoptera</taxon>
        <taxon>Endopterygota</taxon>
        <taxon>Diptera</taxon>
        <taxon>Nematocera</taxon>
        <taxon>Culicoidea</taxon>
        <taxon>Culicidae</taxon>
        <taxon>Culicinae</taxon>
        <taxon>Culicini</taxon>
        <taxon>Culex</taxon>
        <taxon>Culex</taxon>
    </lineage>
</organism>
<dbReference type="AlphaFoldDB" id="A0A8D8B9Z6"/>
<feature type="region of interest" description="Disordered" evidence="1">
    <location>
        <begin position="1"/>
        <end position="25"/>
    </location>
</feature>
<sequence length="114" mass="13170">MQNEQKRQKRKKKREKVQFKSRANPSQHAFGSTFFAIAVSPTSKCAIEKDSSQSRDRSRIVVQLILGTRAGLVPHISPLIELVCRKFDISSYLFHSLCLLSFITRFERTEDKKN</sequence>
<evidence type="ECO:0000256" key="1">
    <source>
        <dbReference type="SAM" id="MobiDB-lite"/>
    </source>
</evidence>
<protein>
    <submittedName>
        <fullName evidence="2">(northern house mosquito) hypothetical protein</fullName>
    </submittedName>
</protein>
<evidence type="ECO:0000313" key="2">
    <source>
        <dbReference type="EMBL" id="CAG6471976.1"/>
    </source>
</evidence>
<accession>A0A8D8B9Z6</accession>
<name>A0A8D8B9Z6_CULPI</name>